<proteinExistence type="inferred from homology"/>
<dbReference type="InterPro" id="IPR051566">
    <property type="entry name" value="CNKSR"/>
</dbReference>
<dbReference type="PROSITE" id="PS50003">
    <property type="entry name" value="PH_DOMAIN"/>
    <property type="match status" value="1"/>
</dbReference>
<dbReference type="Ensembl" id="ENSDCDT00010046025.1">
    <property type="protein sequence ID" value="ENSDCDP00010036586.1"/>
    <property type="gene ID" value="ENSDCDG00010023675.1"/>
</dbReference>
<gene>
    <name evidence="8" type="primary">LOC114768019</name>
</gene>
<dbReference type="SMART" id="SM00454">
    <property type="entry name" value="SAM"/>
    <property type="match status" value="1"/>
</dbReference>
<dbReference type="InterPro" id="IPR010599">
    <property type="entry name" value="CNK2/3_dom"/>
</dbReference>
<dbReference type="CDD" id="cd06748">
    <property type="entry name" value="PDZ_CNK1_2_3-like"/>
    <property type="match status" value="1"/>
</dbReference>
<dbReference type="FunFam" id="1.10.150.50:FF:000019">
    <property type="entry name" value="Connector enhancer of kinase suppressor of Ras 2"/>
    <property type="match status" value="1"/>
</dbReference>
<evidence type="ECO:0000259" key="4">
    <source>
        <dbReference type="PROSITE" id="PS50003"/>
    </source>
</evidence>
<feature type="region of interest" description="Disordered" evidence="3">
    <location>
        <begin position="270"/>
        <end position="290"/>
    </location>
</feature>
<dbReference type="Gene3D" id="2.30.29.30">
    <property type="entry name" value="Pleckstrin-homology domain (PH domain)/Phosphotyrosine-binding domain (PTB)"/>
    <property type="match status" value="1"/>
</dbReference>
<reference evidence="8" key="2">
    <citation type="submission" date="2025-08" db="UniProtKB">
        <authorList>
            <consortium name="Ensembl"/>
        </authorList>
    </citation>
    <scope>IDENTIFICATION</scope>
</reference>
<feature type="domain" description="SAM" evidence="5">
    <location>
        <begin position="11"/>
        <end position="76"/>
    </location>
</feature>
<evidence type="ECO:0008006" key="10">
    <source>
        <dbReference type="Google" id="ProtNLM"/>
    </source>
</evidence>
<dbReference type="SUPFAM" id="SSF50729">
    <property type="entry name" value="PH domain-like"/>
    <property type="match status" value="1"/>
</dbReference>
<accession>A0AAY4CWC8</accession>
<dbReference type="GO" id="GO:0009966">
    <property type="term" value="P:regulation of signal transduction"/>
    <property type="evidence" value="ECO:0007669"/>
    <property type="project" value="InterPro"/>
</dbReference>
<dbReference type="Proteomes" id="UP000694580">
    <property type="component" value="Chromosome 18"/>
</dbReference>
<dbReference type="AlphaFoldDB" id="A0AAY4CWC8"/>
<evidence type="ECO:0000313" key="9">
    <source>
        <dbReference type="Proteomes" id="UP000694580"/>
    </source>
</evidence>
<evidence type="ECO:0000256" key="3">
    <source>
        <dbReference type="SAM" id="MobiDB-lite"/>
    </source>
</evidence>
<feature type="compositionally biased region" description="Low complexity" evidence="3">
    <location>
        <begin position="275"/>
        <end position="290"/>
    </location>
</feature>
<feature type="region of interest" description="Disordered" evidence="3">
    <location>
        <begin position="761"/>
        <end position="785"/>
    </location>
</feature>
<reference evidence="8 9" key="1">
    <citation type="submission" date="2020-06" db="EMBL/GenBank/DDBJ databases">
        <authorList>
            <consortium name="Wellcome Sanger Institute Data Sharing"/>
        </authorList>
    </citation>
    <scope>NUCLEOTIDE SEQUENCE [LARGE SCALE GENOMIC DNA]</scope>
</reference>
<protein>
    <recommendedName>
        <fullName evidence="10">Connector enhancer of kinase suppressor of ras 2-like</fullName>
    </recommendedName>
</protein>
<dbReference type="GeneTree" id="ENSGT00940000164237"/>
<dbReference type="Pfam" id="PF00536">
    <property type="entry name" value="SAM_1"/>
    <property type="match status" value="1"/>
</dbReference>
<dbReference type="Pfam" id="PF10534">
    <property type="entry name" value="CRIC_ras_sig"/>
    <property type="match status" value="1"/>
</dbReference>
<evidence type="ECO:0000256" key="1">
    <source>
        <dbReference type="ARBA" id="ARBA00009498"/>
    </source>
</evidence>
<dbReference type="InterPro" id="IPR001478">
    <property type="entry name" value="PDZ"/>
</dbReference>
<evidence type="ECO:0000259" key="5">
    <source>
        <dbReference type="PROSITE" id="PS50105"/>
    </source>
</evidence>
<dbReference type="GO" id="GO:0016020">
    <property type="term" value="C:membrane"/>
    <property type="evidence" value="ECO:0007669"/>
    <property type="project" value="InterPro"/>
</dbReference>
<keyword evidence="9" id="KW-1185">Reference proteome</keyword>
<dbReference type="PROSITE" id="PS50106">
    <property type="entry name" value="PDZ"/>
    <property type="match status" value="1"/>
</dbReference>
<dbReference type="InterPro" id="IPR001660">
    <property type="entry name" value="SAM"/>
</dbReference>
<dbReference type="InterPro" id="IPR049628">
    <property type="entry name" value="CNK1-3_SAM"/>
</dbReference>
<dbReference type="InterPro" id="IPR036034">
    <property type="entry name" value="PDZ_sf"/>
</dbReference>
<dbReference type="FunFam" id="2.30.42.10:FF:000060">
    <property type="entry name" value="Connector enhancer of kinase suppressor of Ras 2"/>
    <property type="match status" value="1"/>
</dbReference>
<dbReference type="Gene3D" id="2.30.42.10">
    <property type="match status" value="1"/>
</dbReference>
<reference evidence="8" key="3">
    <citation type="submission" date="2025-09" db="UniProtKB">
        <authorList>
            <consortium name="Ensembl"/>
        </authorList>
    </citation>
    <scope>IDENTIFICATION</scope>
</reference>
<dbReference type="PROSITE" id="PS51290">
    <property type="entry name" value="CRIC"/>
    <property type="match status" value="1"/>
</dbReference>
<evidence type="ECO:0000256" key="2">
    <source>
        <dbReference type="ARBA" id="ARBA00022553"/>
    </source>
</evidence>
<dbReference type="InterPro" id="IPR001849">
    <property type="entry name" value="PH_domain"/>
</dbReference>
<dbReference type="Pfam" id="PF06663">
    <property type="entry name" value="CNK2_3_dom"/>
    <property type="match status" value="1"/>
</dbReference>
<keyword evidence="2" id="KW-0597">Phosphoprotein</keyword>
<feature type="region of interest" description="Disordered" evidence="3">
    <location>
        <begin position="688"/>
        <end position="713"/>
    </location>
</feature>
<dbReference type="PROSITE" id="PS50105">
    <property type="entry name" value="SAM_DOMAIN"/>
    <property type="match status" value="1"/>
</dbReference>
<dbReference type="CDD" id="cd09511">
    <property type="entry name" value="SAM_CNK1_2_3-suppressor"/>
    <property type="match status" value="1"/>
</dbReference>
<feature type="compositionally biased region" description="Polar residues" evidence="3">
    <location>
        <begin position="630"/>
        <end position="641"/>
    </location>
</feature>
<evidence type="ECO:0000259" key="6">
    <source>
        <dbReference type="PROSITE" id="PS50106"/>
    </source>
</evidence>
<sequence>MALVMDPISKWAPKQVLDWMKGLDDCLQQYIKNFEREKISGEQLLHITHQELEELGVTRIGHQELILEAVDLLCALNYGLETENLRTLSHKLSASAKNLQNFILGRRRAGHYDGRASRRLPNDFLTSVVDLIGAAKNLLAWLDRSPFVSVTEYSVLKNSIVQLCLELTTIVQQDCTMYETENKILHVCKTLSGICDHIISLSSDSLVSQSAHLEVVHLTNIMPSEGLGMYIKSTYDGLHVITGTTENSPADLCRKIHAGDEVIQVNHQTVPIPTSPTSNSTTTSTMGLSSKVEGSNMQDVFILSPVSGLYETREEMGGVSCDDISKYSMSTSGSKCSDSHNFFLDQDSGKYYNVLEGEGVPLVPEYDRGRSTGVRRREKTPTHGDLRPVSMPPEYNWMAEPKEPNMYKRGSRGGFNHCCTGPTSSALLASPWAVPGTDLTFRCSKICPFSTAKPHKRLLGNLSLSDICQWLSSLTSGSRRRISCKDLGHGDCEGWLWKKKDAKGYFTQKWKKYWFILKDSSLYWYTNQNDEKAEGFISLPEFRIDRAIECRRKFAFKACHPKIKSFFFNSAQNSDKVILISDYWSESDHDDMDGSMTLKQEGPSSLCDTYHRTPSVNSSSPFPEPKQQGRHFSSDTTYSHSSAEDSRADGTGSGQSSGCRSTHRERRSWQDLIETPLTSSGLHFLQTVPAEGDCSGGASRLPMSPERRRQATLPVRRHHVDRDGPFPLVESAERQLHKRAHKQRSQSLPRNRELRPARVAIHNPDIQSHTEEKSEDEEGPTHAKMGEVHDGMELDGLEELYRSLERANLTALGDLRPTTKQEFRRSFLRRCGDPIINDRLHEVRVLTSTLKAKEAELAIINQLLNDPSLSSRKFQDWKQWHHELFADICEFSSGNDGAVELSPLAAPTMTHTHSFIETHV</sequence>
<feature type="compositionally biased region" description="Polar residues" evidence="3">
    <location>
        <begin position="602"/>
        <end position="621"/>
    </location>
</feature>
<dbReference type="Gene3D" id="1.10.150.50">
    <property type="entry name" value="Transcription Factor, Ets-1"/>
    <property type="match status" value="1"/>
</dbReference>
<evidence type="ECO:0000259" key="7">
    <source>
        <dbReference type="PROSITE" id="PS51290"/>
    </source>
</evidence>
<feature type="region of interest" description="Disordered" evidence="3">
    <location>
        <begin position="592"/>
        <end position="666"/>
    </location>
</feature>
<feature type="region of interest" description="Disordered" evidence="3">
    <location>
        <begin position="363"/>
        <end position="394"/>
    </location>
</feature>
<feature type="domain" description="CRIC" evidence="7">
    <location>
        <begin position="84"/>
        <end position="178"/>
    </location>
</feature>
<dbReference type="InterPro" id="IPR017874">
    <property type="entry name" value="CRIC_domain"/>
</dbReference>
<dbReference type="SUPFAM" id="SSF47769">
    <property type="entry name" value="SAM/Pointed domain"/>
    <property type="match status" value="1"/>
</dbReference>
<feature type="domain" description="PDZ" evidence="6">
    <location>
        <begin position="215"/>
        <end position="270"/>
    </location>
</feature>
<dbReference type="GO" id="GO:0005737">
    <property type="term" value="C:cytoplasm"/>
    <property type="evidence" value="ECO:0007669"/>
    <property type="project" value="InterPro"/>
</dbReference>
<dbReference type="SUPFAM" id="SSF50156">
    <property type="entry name" value="PDZ domain-like"/>
    <property type="match status" value="1"/>
</dbReference>
<dbReference type="InterPro" id="IPR013761">
    <property type="entry name" value="SAM/pointed_sf"/>
</dbReference>
<dbReference type="InterPro" id="IPR011993">
    <property type="entry name" value="PH-like_dom_sf"/>
</dbReference>
<dbReference type="Pfam" id="PF00169">
    <property type="entry name" value="PH"/>
    <property type="match status" value="1"/>
</dbReference>
<organism evidence="8 9">
    <name type="scientific">Denticeps clupeoides</name>
    <name type="common">denticle herring</name>
    <dbReference type="NCBI Taxonomy" id="299321"/>
    <lineage>
        <taxon>Eukaryota</taxon>
        <taxon>Metazoa</taxon>
        <taxon>Chordata</taxon>
        <taxon>Craniata</taxon>
        <taxon>Vertebrata</taxon>
        <taxon>Euteleostomi</taxon>
        <taxon>Actinopterygii</taxon>
        <taxon>Neopterygii</taxon>
        <taxon>Teleostei</taxon>
        <taxon>Clupei</taxon>
        <taxon>Clupeiformes</taxon>
        <taxon>Denticipitoidei</taxon>
        <taxon>Denticipitidae</taxon>
        <taxon>Denticeps</taxon>
    </lineage>
</organism>
<feature type="domain" description="PH" evidence="4">
    <location>
        <begin position="489"/>
        <end position="593"/>
    </location>
</feature>
<dbReference type="SMART" id="SM00233">
    <property type="entry name" value="PH"/>
    <property type="match status" value="1"/>
</dbReference>
<evidence type="ECO:0000313" key="8">
    <source>
        <dbReference type="Ensembl" id="ENSDCDP00010036586.1"/>
    </source>
</evidence>
<comment type="similarity">
    <text evidence="1">Belongs to the CNKSR family.</text>
</comment>
<dbReference type="PANTHER" id="PTHR12844">
    <property type="entry name" value="CONNECTOR ENCHANCER OF KINASE SUPPRESSOR OF RAS"/>
    <property type="match status" value="1"/>
</dbReference>
<name>A0AAY4CWC8_9TELE</name>
<dbReference type="PANTHER" id="PTHR12844:SF12">
    <property type="entry name" value="CONNECTOR ENHANCER OF KINASE SUPPRESSOR OF RAS 2"/>
    <property type="match status" value="1"/>
</dbReference>